<dbReference type="Proteomes" id="UP001321766">
    <property type="component" value="Chromosome"/>
</dbReference>
<proteinExistence type="predicted"/>
<keyword evidence="2" id="KW-1185">Reference proteome</keyword>
<name>A0ABM8B706_9BIFI</name>
<evidence type="ECO:0000313" key="2">
    <source>
        <dbReference type="Proteomes" id="UP001321766"/>
    </source>
</evidence>
<dbReference type="EMBL" id="AP026798">
    <property type="protein sequence ID" value="BDR52619.1"/>
    <property type="molecule type" value="Genomic_DNA"/>
</dbReference>
<organism evidence="1 2">
    <name type="scientific">Bombiscardovia nodaiensis</name>
    <dbReference type="NCBI Taxonomy" id="2932181"/>
    <lineage>
        <taxon>Bacteria</taxon>
        <taxon>Bacillati</taxon>
        <taxon>Actinomycetota</taxon>
        <taxon>Actinomycetes</taxon>
        <taxon>Bifidobacteriales</taxon>
        <taxon>Bifidobacteriaceae</taxon>
        <taxon>Bombiscardovia</taxon>
    </lineage>
</organism>
<evidence type="ECO:0000313" key="1">
    <source>
        <dbReference type="EMBL" id="BDR52619.1"/>
    </source>
</evidence>
<sequence>MSGEEVLRSYVRMEGSPENFEYVALILQLLQGVEEGEQYGERTISGGSNRA</sequence>
<accession>A0ABM8B706</accession>
<reference evidence="1 2" key="1">
    <citation type="journal article" date="2023" name="Microbiol. Spectr.">
        <title>Symbiosis of Carpenter Bees with Uncharacterized Lactic Acid Bacteria Showing NAD Auxotrophy.</title>
        <authorList>
            <person name="Kawasaki S."/>
            <person name="Ozawa K."/>
            <person name="Mori T."/>
            <person name="Yamamoto A."/>
            <person name="Ito M."/>
            <person name="Ohkuma M."/>
            <person name="Sakamoto M."/>
            <person name="Matsutani M."/>
        </authorList>
    </citation>
    <scope>NUCLEOTIDE SEQUENCE [LARGE SCALE GENOMIC DNA]</scope>
    <source>
        <strain evidence="1 2">Kim37-2</strain>
    </source>
</reference>
<gene>
    <name evidence="1" type="ORF">KIM372_05260</name>
</gene>
<protein>
    <submittedName>
        <fullName evidence="1">Uncharacterized protein</fullName>
    </submittedName>
</protein>